<sequence>MKKKFKCEIDCANCAAKVEDAIKKLDGVEDAKLNFMMQKLTLIADDDRFDEILDEAIKTGRKIEPDFTVER</sequence>
<protein>
    <submittedName>
        <fullName evidence="2">Heavy metal transporter</fullName>
    </submittedName>
</protein>
<dbReference type="EMBL" id="CP016199">
    <property type="protein sequence ID" value="ASS37721.1"/>
    <property type="molecule type" value="Genomic_DNA"/>
</dbReference>
<organism evidence="2 3">
    <name type="scientific">Mogibacterium pumilum</name>
    <dbReference type="NCBI Taxonomy" id="86332"/>
    <lineage>
        <taxon>Bacteria</taxon>
        <taxon>Bacillati</taxon>
        <taxon>Bacillota</taxon>
        <taxon>Clostridia</taxon>
        <taxon>Peptostreptococcales</taxon>
        <taxon>Anaerovoracaceae</taxon>
        <taxon>Mogibacterium</taxon>
    </lineage>
</organism>
<feature type="domain" description="HMA" evidence="1">
    <location>
        <begin position="1"/>
        <end position="64"/>
    </location>
</feature>
<evidence type="ECO:0000313" key="3">
    <source>
        <dbReference type="Proteomes" id="UP000214689"/>
    </source>
</evidence>
<dbReference type="Proteomes" id="UP000214689">
    <property type="component" value="Chromosome"/>
</dbReference>
<dbReference type="CDD" id="cd00371">
    <property type="entry name" value="HMA"/>
    <property type="match status" value="1"/>
</dbReference>
<evidence type="ECO:0000259" key="1">
    <source>
        <dbReference type="PROSITE" id="PS50846"/>
    </source>
</evidence>
<dbReference type="SUPFAM" id="SSF55008">
    <property type="entry name" value="HMA, heavy metal-associated domain"/>
    <property type="match status" value="1"/>
</dbReference>
<evidence type="ECO:0000313" key="2">
    <source>
        <dbReference type="EMBL" id="ASS37721.1"/>
    </source>
</evidence>
<accession>A0A223ARW4</accession>
<dbReference type="RefSeq" id="WP_094233947.1">
    <property type="nucleotide sequence ID" value="NZ_CP016199.1"/>
</dbReference>
<proteinExistence type="predicted"/>
<keyword evidence="3" id="KW-1185">Reference proteome</keyword>
<dbReference type="AlphaFoldDB" id="A0A223ARW4"/>
<dbReference type="GO" id="GO:0046872">
    <property type="term" value="F:metal ion binding"/>
    <property type="evidence" value="ECO:0007669"/>
    <property type="project" value="InterPro"/>
</dbReference>
<gene>
    <name evidence="2" type="ORF">AXF17_04145</name>
</gene>
<dbReference type="InterPro" id="IPR036163">
    <property type="entry name" value="HMA_dom_sf"/>
</dbReference>
<dbReference type="PROSITE" id="PS50846">
    <property type="entry name" value="HMA_2"/>
    <property type="match status" value="1"/>
</dbReference>
<dbReference type="Pfam" id="PF00403">
    <property type="entry name" value="HMA"/>
    <property type="match status" value="1"/>
</dbReference>
<dbReference type="InterPro" id="IPR006121">
    <property type="entry name" value="HMA_dom"/>
</dbReference>
<reference evidence="3" key="1">
    <citation type="submission" date="2016-05" db="EMBL/GenBank/DDBJ databases">
        <authorList>
            <person name="Holder M.E."/>
            <person name="Ajami N.J."/>
            <person name="Petrosino J.F."/>
        </authorList>
    </citation>
    <scope>NUCLEOTIDE SEQUENCE [LARGE SCALE GENOMIC DNA]</scope>
    <source>
        <strain evidence="3">ATCC 700696</strain>
    </source>
</reference>
<dbReference type="Gene3D" id="3.30.70.100">
    <property type="match status" value="1"/>
</dbReference>
<name>A0A223ARW4_9FIRM</name>
<dbReference type="OrthoDB" id="7068874at2"/>